<reference evidence="2" key="1">
    <citation type="journal article" date="2017" name="Front. Cell. Infect. Microbiol.">
        <title>The Distinct Transcriptional Response of the Midgut of Amblyomma sculptum and Amblyomma aureolatum Ticks to Rickettsia rickettsii Correlates to Their Differences in Susceptibility to Infection.</title>
        <authorList>
            <person name="Martins L.A."/>
            <person name="Galletti M.F.B.M."/>
            <person name="Ribeiro J.M."/>
            <person name="Fujita A."/>
            <person name="Costa F.B."/>
            <person name="Labruna M.B."/>
            <person name="Daffre S."/>
            <person name="Fogaca A.C."/>
        </authorList>
    </citation>
    <scope>NUCLEOTIDE SEQUENCE</scope>
</reference>
<dbReference type="EMBL" id="GFAC01005886">
    <property type="protein sequence ID" value="JAT93302.1"/>
    <property type="molecule type" value="mRNA"/>
</dbReference>
<feature type="region of interest" description="Disordered" evidence="1">
    <location>
        <begin position="84"/>
        <end position="125"/>
    </location>
</feature>
<sequence>YVDIVKFLNTSVPIISYAIRTDSNQPCMVDFYRDTNATGTDFERYYLGYGRSQGAPRKPSRQNEMSGSRKQFFHESLRGVFRKQGTAQTEGLNTMDVSKVQDRNSKKKAHENTREGPRRTETSINHNTLYSTEMIEYQSRDDKCAIFTTKPGALGPVEPAYQLRVRASAIEDSSELGCLAEVREHVKNIEGRVAVPEKTFFSGCYTKCKQHSGCSSFISAES</sequence>
<proteinExistence type="evidence at transcript level"/>
<accession>A0A1E1X246</accession>
<feature type="compositionally biased region" description="Basic and acidic residues" evidence="1">
    <location>
        <begin position="99"/>
        <end position="121"/>
    </location>
</feature>
<name>A0A1E1X246_9ACAR</name>
<feature type="compositionally biased region" description="Polar residues" evidence="1">
    <location>
        <begin position="85"/>
        <end position="96"/>
    </location>
</feature>
<evidence type="ECO:0000313" key="2">
    <source>
        <dbReference type="EMBL" id="JAT93302.1"/>
    </source>
</evidence>
<dbReference type="AlphaFoldDB" id="A0A1E1X246"/>
<feature type="non-terminal residue" evidence="2">
    <location>
        <position position="1"/>
    </location>
</feature>
<organism evidence="2">
    <name type="scientific">Amblyomma aureolatum</name>
    <dbReference type="NCBI Taxonomy" id="187763"/>
    <lineage>
        <taxon>Eukaryota</taxon>
        <taxon>Metazoa</taxon>
        <taxon>Ecdysozoa</taxon>
        <taxon>Arthropoda</taxon>
        <taxon>Chelicerata</taxon>
        <taxon>Arachnida</taxon>
        <taxon>Acari</taxon>
        <taxon>Parasitiformes</taxon>
        <taxon>Ixodida</taxon>
        <taxon>Ixodoidea</taxon>
        <taxon>Ixodidae</taxon>
        <taxon>Amblyomminae</taxon>
        <taxon>Amblyomma</taxon>
    </lineage>
</organism>
<evidence type="ECO:0000256" key="1">
    <source>
        <dbReference type="SAM" id="MobiDB-lite"/>
    </source>
</evidence>
<protein>
    <submittedName>
        <fullName evidence="2">Uncharacterized protein</fullName>
    </submittedName>
</protein>
<feature type="region of interest" description="Disordered" evidence="1">
    <location>
        <begin position="50"/>
        <end position="69"/>
    </location>
</feature>